<dbReference type="GO" id="GO:0016757">
    <property type="term" value="F:glycosyltransferase activity"/>
    <property type="evidence" value="ECO:0007669"/>
    <property type="project" value="InterPro"/>
</dbReference>
<dbReference type="PANTHER" id="PTHR46401">
    <property type="entry name" value="GLYCOSYLTRANSFERASE WBBK-RELATED"/>
    <property type="match status" value="1"/>
</dbReference>
<dbReference type="AlphaFoldDB" id="B4VX52"/>
<keyword evidence="1 3" id="KW-0808">Transferase</keyword>
<dbReference type="PANTHER" id="PTHR46401:SF2">
    <property type="entry name" value="GLYCOSYLTRANSFERASE WBBK-RELATED"/>
    <property type="match status" value="1"/>
</dbReference>
<evidence type="ECO:0000259" key="2">
    <source>
        <dbReference type="Pfam" id="PF00534"/>
    </source>
</evidence>
<dbReference type="STRING" id="118168.MC7420_3782"/>
<dbReference type="Gene3D" id="3.40.50.2000">
    <property type="entry name" value="Glycogen Phosphorylase B"/>
    <property type="match status" value="1"/>
</dbReference>
<reference evidence="3 4" key="1">
    <citation type="submission" date="2008-07" db="EMBL/GenBank/DDBJ databases">
        <authorList>
            <person name="Tandeau de Marsac N."/>
            <person name="Ferriera S."/>
            <person name="Johnson J."/>
            <person name="Kravitz S."/>
            <person name="Beeson K."/>
            <person name="Sutton G."/>
            <person name="Rogers Y.-H."/>
            <person name="Friedman R."/>
            <person name="Frazier M."/>
            <person name="Venter J.C."/>
        </authorList>
    </citation>
    <scope>NUCLEOTIDE SEQUENCE [LARGE SCALE GENOMIC DNA]</scope>
    <source>
        <strain evidence="3 4">PCC 7420</strain>
    </source>
</reference>
<name>B4VX52_9CYAN</name>
<keyword evidence="4" id="KW-1185">Reference proteome</keyword>
<dbReference type="Pfam" id="PF00534">
    <property type="entry name" value="Glycos_transf_1"/>
    <property type="match status" value="1"/>
</dbReference>
<dbReference type="SUPFAM" id="SSF53756">
    <property type="entry name" value="UDP-Glycosyltransferase/glycogen phosphorylase"/>
    <property type="match status" value="1"/>
</dbReference>
<protein>
    <submittedName>
        <fullName evidence="3">Glycosyl transferase, group 1 family protein</fullName>
    </submittedName>
</protein>
<dbReference type="EMBL" id="DS989857">
    <property type="protein sequence ID" value="EDX73608.1"/>
    <property type="molecule type" value="Genomic_DNA"/>
</dbReference>
<gene>
    <name evidence="3" type="ORF">MC7420_3782</name>
</gene>
<proteinExistence type="predicted"/>
<dbReference type="InterPro" id="IPR001296">
    <property type="entry name" value="Glyco_trans_1"/>
</dbReference>
<dbReference type="Proteomes" id="UP000003835">
    <property type="component" value="Unassembled WGS sequence"/>
</dbReference>
<dbReference type="GO" id="GO:0009103">
    <property type="term" value="P:lipopolysaccharide biosynthetic process"/>
    <property type="evidence" value="ECO:0007669"/>
    <property type="project" value="TreeGrafter"/>
</dbReference>
<dbReference type="eggNOG" id="COG0438">
    <property type="taxonomic scope" value="Bacteria"/>
</dbReference>
<evidence type="ECO:0000313" key="3">
    <source>
        <dbReference type="EMBL" id="EDX73608.1"/>
    </source>
</evidence>
<organism evidence="3 4">
    <name type="scientific">Coleofasciculus chthonoplastes PCC 7420</name>
    <dbReference type="NCBI Taxonomy" id="118168"/>
    <lineage>
        <taxon>Bacteria</taxon>
        <taxon>Bacillati</taxon>
        <taxon>Cyanobacteriota</taxon>
        <taxon>Cyanophyceae</taxon>
        <taxon>Coleofasciculales</taxon>
        <taxon>Coleofasciculaceae</taxon>
        <taxon>Coleofasciculus</taxon>
    </lineage>
</organism>
<sequence length="389" mass="44675">MPKPEAHIVHDVNTANAAANLGYPTALVYLQKPRQSLNPIDWIYPFRLSQPEEKIVKYYNIHNKLKVIPLAMPWPIGRIGGKWTHPSTIVCKYYFPIHIFPHTKILHTLDWNLVKAAIQSGIPVIYEREHYPNHKYDQDIVQNPLFQVAVTVAEPVREKMIQKGMPPDKILKLHLSFNQSFLVQQPAKAKEWRQKLLTEGRQNLVVYSGGLYRFKGVELLIDVAQKLPQIQFAFAGGDESQVQAYRQLAREKQVANVTFLGYIQHEHLPSLLQAADILAHPHCSGEAATFTSPLKFFEYLASGTPILATEIPPLMEFKEANIIAGWCEPDNSNQYAQCLKQLLENYPRKIDGYVEQINFARQFSWESRMAKIMSYVQEYMRPPLSRGDK</sequence>
<dbReference type="HOGENOM" id="CLU_009583_2_2_3"/>
<feature type="domain" description="Glycosyl transferase family 1" evidence="2">
    <location>
        <begin position="190"/>
        <end position="347"/>
    </location>
</feature>
<evidence type="ECO:0000313" key="4">
    <source>
        <dbReference type="Proteomes" id="UP000003835"/>
    </source>
</evidence>
<evidence type="ECO:0000256" key="1">
    <source>
        <dbReference type="ARBA" id="ARBA00022679"/>
    </source>
</evidence>
<accession>B4VX52</accession>